<dbReference type="InterPro" id="IPR024459">
    <property type="entry name" value="Acb1-like_N"/>
</dbReference>
<comment type="caution">
    <text evidence="3">The sequence shown here is derived from an EMBL/GenBank/DDBJ whole genome shotgun (WGS) entry which is preliminary data.</text>
</comment>
<feature type="compositionally biased region" description="Basic and acidic residues" evidence="1">
    <location>
        <begin position="440"/>
        <end position="464"/>
    </location>
</feature>
<feature type="domain" description="Anti-CBASS protein Acb1-like N-terminal" evidence="2">
    <location>
        <begin position="45"/>
        <end position="394"/>
    </location>
</feature>
<dbReference type="Proteomes" id="UP000012329">
    <property type="component" value="Unassembled WGS sequence"/>
</dbReference>
<dbReference type="AlphaFoldDB" id="A0A829D8M3"/>
<name>A0A829D8M3_LEPIR</name>
<evidence type="ECO:0000313" key="4">
    <source>
        <dbReference type="Proteomes" id="UP000012329"/>
    </source>
</evidence>
<evidence type="ECO:0000313" key="3">
    <source>
        <dbReference type="EMBL" id="EMY05335.1"/>
    </source>
</evidence>
<sequence length="464" mass="52686">MARSKKNKIETRFDGLTDEFTGRGTEIDKLKQLKPVSYFFPPEECRAWYRANGFFANIVDAPAEDATREWITIKTNRDGSEGELNVSRLIMNRLEELKLQQKLKDLIRFSRLYQEGGFLFYGINAPVPQTTLNIMDQVPSDINKIAYINVFGPDRVALTERNLSPLAASYHIPEVRIDGYLVHDSRYSWLCPSYVAEDGRGVSVIETVITAIIAQDTALHSISSMLYETGAKVFKSKKVEELAEPEAMRKFLRQLRAVLSSQSLVAIEDGEELSRLESNLNSTGLKDSLEFIFENLAGLSRIPKSRLNGQAQGTITSGQFDFRSYYDDIARDQENDLRPIIEKAIKLIVREKQGEIYQKLGGNIEGLDWQFSFNPLWKLSEKEESEIDLTKARTSDVYLARGVLSPEEVKTKTFSKLETYPAWNGGPRPEFGDPQAIQEPESKPDSENAKIESQKPKEKQLTLF</sequence>
<protein>
    <submittedName>
        <fullName evidence="3">TIGR01555 family protein</fullName>
    </submittedName>
</protein>
<gene>
    <name evidence="3" type="ORF">LEP1GSC029_3385</name>
</gene>
<feature type="region of interest" description="Disordered" evidence="1">
    <location>
        <begin position="419"/>
        <end position="464"/>
    </location>
</feature>
<dbReference type="Pfam" id="PF06381">
    <property type="entry name" value="Phage_portal_3"/>
    <property type="match status" value="1"/>
</dbReference>
<evidence type="ECO:0000259" key="2">
    <source>
        <dbReference type="Pfam" id="PF06381"/>
    </source>
</evidence>
<organism evidence="3 4">
    <name type="scientific">Leptospira interrogans str. 2002000626</name>
    <dbReference type="NCBI Taxonomy" id="996803"/>
    <lineage>
        <taxon>Bacteria</taxon>
        <taxon>Pseudomonadati</taxon>
        <taxon>Spirochaetota</taxon>
        <taxon>Spirochaetia</taxon>
        <taxon>Leptospirales</taxon>
        <taxon>Leptospiraceae</taxon>
        <taxon>Leptospira</taxon>
    </lineage>
</organism>
<dbReference type="EMBL" id="AFJL02000087">
    <property type="protein sequence ID" value="EMY05335.1"/>
    <property type="molecule type" value="Genomic_DNA"/>
</dbReference>
<proteinExistence type="predicted"/>
<evidence type="ECO:0000256" key="1">
    <source>
        <dbReference type="SAM" id="MobiDB-lite"/>
    </source>
</evidence>
<accession>A0A829D8M3</accession>
<reference evidence="3 4" key="1">
    <citation type="submission" date="2013-02" db="EMBL/GenBank/DDBJ databases">
        <authorList>
            <person name="Harkins D.M."/>
            <person name="Durkin A.S."/>
            <person name="Brinkac L.M."/>
            <person name="Haft D.H."/>
            <person name="Selengut J.D."/>
            <person name="Sanka R."/>
            <person name="DePew J."/>
            <person name="Purushe J."/>
            <person name="Whelen A.C."/>
            <person name="Vinetz J.M."/>
            <person name="Sutton G.G."/>
            <person name="Nierman W.C."/>
            <person name="Fouts D.E."/>
        </authorList>
    </citation>
    <scope>NUCLEOTIDE SEQUENCE [LARGE SCALE GENOMIC DNA]</scope>
    <source>
        <strain evidence="3 4">2002000626</strain>
    </source>
</reference>